<sequence length="57" mass="6330">SVRAYRRTAIIDLGHPSLIPKVETAVDLGQLMLQIIECNVNIDSKKIRIPLIVVDCS</sequence>
<comment type="caution">
    <text evidence="1">The sequence shown here is derived from an EMBL/GenBank/DDBJ whole genome shotgun (WGS) entry which is preliminary data.</text>
</comment>
<name>A0A392SS96_9FABA</name>
<keyword evidence="2" id="KW-1185">Reference proteome</keyword>
<feature type="non-terminal residue" evidence="1">
    <location>
        <position position="1"/>
    </location>
</feature>
<dbReference type="Proteomes" id="UP000265520">
    <property type="component" value="Unassembled WGS sequence"/>
</dbReference>
<reference evidence="1 2" key="1">
    <citation type="journal article" date="2018" name="Front. Plant Sci.">
        <title>Red Clover (Trifolium pratense) and Zigzag Clover (T. medium) - A Picture of Genomic Similarities and Differences.</title>
        <authorList>
            <person name="Dluhosova J."/>
            <person name="Istvanek J."/>
            <person name="Nedelnik J."/>
            <person name="Repkova J."/>
        </authorList>
    </citation>
    <scope>NUCLEOTIDE SEQUENCE [LARGE SCALE GENOMIC DNA]</scope>
    <source>
        <strain evidence="2">cv. 10/8</strain>
        <tissue evidence="1">Leaf</tissue>
    </source>
</reference>
<evidence type="ECO:0000313" key="1">
    <source>
        <dbReference type="EMBL" id="MCI51731.1"/>
    </source>
</evidence>
<organism evidence="1 2">
    <name type="scientific">Trifolium medium</name>
    <dbReference type="NCBI Taxonomy" id="97028"/>
    <lineage>
        <taxon>Eukaryota</taxon>
        <taxon>Viridiplantae</taxon>
        <taxon>Streptophyta</taxon>
        <taxon>Embryophyta</taxon>
        <taxon>Tracheophyta</taxon>
        <taxon>Spermatophyta</taxon>
        <taxon>Magnoliopsida</taxon>
        <taxon>eudicotyledons</taxon>
        <taxon>Gunneridae</taxon>
        <taxon>Pentapetalae</taxon>
        <taxon>rosids</taxon>
        <taxon>fabids</taxon>
        <taxon>Fabales</taxon>
        <taxon>Fabaceae</taxon>
        <taxon>Papilionoideae</taxon>
        <taxon>50 kb inversion clade</taxon>
        <taxon>NPAAA clade</taxon>
        <taxon>Hologalegina</taxon>
        <taxon>IRL clade</taxon>
        <taxon>Trifolieae</taxon>
        <taxon>Trifolium</taxon>
    </lineage>
</organism>
<dbReference type="AlphaFoldDB" id="A0A392SS96"/>
<evidence type="ECO:0000313" key="2">
    <source>
        <dbReference type="Proteomes" id="UP000265520"/>
    </source>
</evidence>
<protein>
    <submittedName>
        <fullName evidence="1">Uncharacterized protein</fullName>
    </submittedName>
</protein>
<proteinExistence type="predicted"/>
<accession>A0A392SS96</accession>
<dbReference type="EMBL" id="LXQA010436452">
    <property type="protein sequence ID" value="MCI51731.1"/>
    <property type="molecule type" value="Genomic_DNA"/>
</dbReference>